<accession>A0A165J7G7</accession>
<dbReference type="AlphaFoldDB" id="A0A165J7G7"/>
<feature type="transmembrane region" description="Helical" evidence="2">
    <location>
        <begin position="700"/>
        <end position="720"/>
    </location>
</feature>
<evidence type="ECO:0000313" key="4">
    <source>
        <dbReference type="Proteomes" id="UP000076842"/>
    </source>
</evidence>
<keyword evidence="4" id="KW-1185">Reference proteome</keyword>
<dbReference type="OrthoDB" id="2674421at2759"/>
<keyword evidence="2" id="KW-1133">Transmembrane helix</keyword>
<reference evidence="3 4" key="1">
    <citation type="journal article" date="2016" name="Mol. Biol. Evol.">
        <title>Comparative Genomics of Early-Diverging Mushroom-Forming Fungi Provides Insights into the Origins of Lignocellulose Decay Capabilities.</title>
        <authorList>
            <person name="Nagy L.G."/>
            <person name="Riley R."/>
            <person name="Tritt A."/>
            <person name="Adam C."/>
            <person name="Daum C."/>
            <person name="Floudas D."/>
            <person name="Sun H."/>
            <person name="Yadav J.S."/>
            <person name="Pangilinan J."/>
            <person name="Larsson K.H."/>
            <person name="Matsuura K."/>
            <person name="Barry K."/>
            <person name="Labutti K."/>
            <person name="Kuo R."/>
            <person name="Ohm R.A."/>
            <person name="Bhattacharya S.S."/>
            <person name="Shirouzu T."/>
            <person name="Yoshinaga Y."/>
            <person name="Martin F.M."/>
            <person name="Grigoriev I.V."/>
            <person name="Hibbett D.S."/>
        </authorList>
    </citation>
    <scope>NUCLEOTIDE SEQUENCE [LARGE SCALE GENOMIC DNA]</scope>
    <source>
        <strain evidence="3 4">HHB12733</strain>
    </source>
</reference>
<feature type="compositionally biased region" description="Polar residues" evidence="1">
    <location>
        <begin position="1"/>
        <end position="17"/>
    </location>
</feature>
<evidence type="ECO:0000256" key="1">
    <source>
        <dbReference type="SAM" id="MobiDB-lite"/>
    </source>
</evidence>
<dbReference type="InParanoid" id="A0A165J7G7"/>
<feature type="compositionally biased region" description="Low complexity" evidence="1">
    <location>
        <begin position="44"/>
        <end position="62"/>
    </location>
</feature>
<sequence length="752" mass="82361">MESPSNSLPARTSSPSSGHAAPDGEGMELVPISSPPTLHINVAVVDDPSESPSSSLSSVDPSSTRSALSVALAAAAVSTNRLSLSPSIVSTTSTSNDSDRSDATCVASAIPSPSPLARRPTRSTALPLVPEPSAQAATTGAGAIIPGPITSSPINITGPTIATGGPNASGEPRSPYIDSDLDPEVQDDLHDLTEKHLVCVRPSVVADQIYDKPAGFNYMPKDDPLGRPRPNRMRSGLFSSGDDLDRDIDVLPAGDLKQKNWTEYLHPGGMRYFGNDAWSVLTDDYIRRHGSLERVSEWAELIHTVMKKQRFSTRSTVRWPEAYELYIGITKDSEGTETCYYYLMDTVKRHPFWLHSFPTHQDFFHEMPQGASSHLVDLYLTHEFWCHRTTFPHGTRIRGSERDLRKMLITAVVAMNTCPFFSTAPFLAGQPATFLQVLDWCKEQAADCEVANWTIARLNAVLCRNGMLNRFGDFGVRMDRRQPSVNDEAAPQIPPWGKVIPYAIMHLLFFGGDIQYLHTIRLVVIDDYIAPQSWQDLMQHLVDSSKQSNIISALLFTANIGYLAIQPLLPDQSIVSLLSALLSFASLLVGIKQARDHNKLVKTTAFDGSAYFHKAKHSWLGYRGLALYYALPWALLSWSILTVLVSIFLFSFQNVATAWGTRSIIIAVSAILLLVVAIAFKYSHGLTSNISPRLRARRCWVTIAAEGITSLVGGSTAYVWGNILELTSSFRSSNDGLVLPPPVTVSSAGQHQ</sequence>
<organism evidence="3 4">
    <name type="scientific">Calocera cornea HHB12733</name>
    <dbReference type="NCBI Taxonomy" id="1353952"/>
    <lineage>
        <taxon>Eukaryota</taxon>
        <taxon>Fungi</taxon>
        <taxon>Dikarya</taxon>
        <taxon>Basidiomycota</taxon>
        <taxon>Agaricomycotina</taxon>
        <taxon>Dacrymycetes</taxon>
        <taxon>Dacrymycetales</taxon>
        <taxon>Dacrymycetaceae</taxon>
        <taxon>Calocera</taxon>
    </lineage>
</organism>
<feature type="region of interest" description="Disordered" evidence="1">
    <location>
        <begin position="87"/>
        <end position="121"/>
    </location>
</feature>
<keyword evidence="2" id="KW-0472">Membrane</keyword>
<feature type="transmembrane region" description="Helical" evidence="2">
    <location>
        <begin position="626"/>
        <end position="652"/>
    </location>
</feature>
<keyword evidence="2" id="KW-0812">Transmembrane</keyword>
<feature type="transmembrane region" description="Helical" evidence="2">
    <location>
        <begin position="574"/>
        <end position="591"/>
    </location>
</feature>
<evidence type="ECO:0000313" key="3">
    <source>
        <dbReference type="EMBL" id="KZT61475.1"/>
    </source>
</evidence>
<dbReference type="Proteomes" id="UP000076842">
    <property type="component" value="Unassembled WGS sequence"/>
</dbReference>
<protein>
    <recommendedName>
        <fullName evidence="5">WW domain-containing protein</fullName>
    </recommendedName>
</protein>
<feature type="transmembrane region" description="Helical" evidence="2">
    <location>
        <begin position="658"/>
        <end position="680"/>
    </location>
</feature>
<feature type="region of interest" description="Disordered" evidence="1">
    <location>
        <begin position="1"/>
        <end position="62"/>
    </location>
</feature>
<proteinExistence type="predicted"/>
<dbReference type="EMBL" id="KV423923">
    <property type="protein sequence ID" value="KZT61475.1"/>
    <property type="molecule type" value="Genomic_DNA"/>
</dbReference>
<gene>
    <name evidence="3" type="ORF">CALCODRAFT_11357</name>
</gene>
<evidence type="ECO:0008006" key="5">
    <source>
        <dbReference type="Google" id="ProtNLM"/>
    </source>
</evidence>
<feature type="transmembrane region" description="Helical" evidence="2">
    <location>
        <begin position="550"/>
        <end position="568"/>
    </location>
</feature>
<name>A0A165J7G7_9BASI</name>
<evidence type="ECO:0000256" key="2">
    <source>
        <dbReference type="SAM" id="Phobius"/>
    </source>
</evidence>